<keyword evidence="16" id="KW-1185">Reference proteome</keyword>
<dbReference type="Pfam" id="PF13361">
    <property type="entry name" value="UvrD_C"/>
    <property type="match status" value="2"/>
</dbReference>
<dbReference type="PANTHER" id="PTHR11070">
    <property type="entry name" value="UVRD / RECB / PCRA DNA HELICASE FAMILY MEMBER"/>
    <property type="match status" value="1"/>
</dbReference>
<keyword evidence="4 10" id="KW-0347">Helicase</keyword>
<dbReference type="InterPro" id="IPR002121">
    <property type="entry name" value="HRDC_dom"/>
</dbReference>
<dbReference type="GO" id="GO:0003677">
    <property type="term" value="F:DNA binding"/>
    <property type="evidence" value="ECO:0007669"/>
    <property type="project" value="InterPro"/>
</dbReference>
<keyword evidence="6" id="KW-0413">Isomerase</keyword>
<evidence type="ECO:0000256" key="2">
    <source>
        <dbReference type="ARBA" id="ARBA00022741"/>
    </source>
</evidence>
<dbReference type="Gene3D" id="1.10.486.10">
    <property type="entry name" value="PCRA, domain 4"/>
    <property type="match status" value="1"/>
</dbReference>
<evidence type="ECO:0000256" key="7">
    <source>
        <dbReference type="ARBA" id="ARBA00034617"/>
    </source>
</evidence>
<dbReference type="InterPro" id="IPR044876">
    <property type="entry name" value="HRDC_dom_sf"/>
</dbReference>
<dbReference type="EC" id="5.6.2.4" evidence="8"/>
<evidence type="ECO:0000256" key="8">
    <source>
        <dbReference type="ARBA" id="ARBA00034808"/>
    </source>
</evidence>
<dbReference type="Pfam" id="PF00570">
    <property type="entry name" value="HRDC"/>
    <property type="match status" value="1"/>
</dbReference>
<evidence type="ECO:0000259" key="12">
    <source>
        <dbReference type="PROSITE" id="PS50967"/>
    </source>
</evidence>
<evidence type="ECO:0000313" key="15">
    <source>
        <dbReference type="EMBL" id="EPD29584.1"/>
    </source>
</evidence>
<dbReference type="GO" id="GO:0016787">
    <property type="term" value="F:hydrolase activity"/>
    <property type="evidence" value="ECO:0007669"/>
    <property type="project" value="UniProtKB-UniRule"/>
</dbReference>
<keyword evidence="3 10" id="KW-0378">Hydrolase</keyword>
<dbReference type="InterPro" id="IPR013986">
    <property type="entry name" value="DExx_box_DNA_helicase_dom_sf"/>
</dbReference>
<dbReference type="Gene3D" id="3.40.50.300">
    <property type="entry name" value="P-loop containing nucleotide triphosphate hydrolases"/>
    <property type="match status" value="3"/>
</dbReference>
<evidence type="ECO:0000256" key="11">
    <source>
        <dbReference type="SAM" id="Coils"/>
    </source>
</evidence>
<feature type="domain" description="HRDC" evidence="12">
    <location>
        <begin position="632"/>
        <end position="708"/>
    </location>
</feature>
<dbReference type="AlphaFoldDB" id="A0A9W5VVT6"/>
<evidence type="ECO:0000259" key="13">
    <source>
        <dbReference type="PROSITE" id="PS51198"/>
    </source>
</evidence>
<dbReference type="Gene3D" id="1.10.150.80">
    <property type="entry name" value="HRDC domain"/>
    <property type="match status" value="1"/>
</dbReference>
<keyword evidence="2 10" id="KW-0547">Nucleotide-binding</keyword>
<evidence type="ECO:0000256" key="4">
    <source>
        <dbReference type="ARBA" id="ARBA00022806"/>
    </source>
</evidence>
<comment type="similarity">
    <text evidence="1">Belongs to the helicase family. UvrD subfamily.</text>
</comment>
<dbReference type="PROSITE" id="PS51198">
    <property type="entry name" value="UVRD_HELICASE_ATP_BIND"/>
    <property type="match status" value="1"/>
</dbReference>
<evidence type="ECO:0000256" key="6">
    <source>
        <dbReference type="ARBA" id="ARBA00023235"/>
    </source>
</evidence>
<dbReference type="InterPro" id="IPR027417">
    <property type="entry name" value="P-loop_NTPase"/>
</dbReference>
<dbReference type="GO" id="GO:0043138">
    <property type="term" value="F:3'-5' DNA helicase activity"/>
    <property type="evidence" value="ECO:0007669"/>
    <property type="project" value="UniProtKB-EC"/>
</dbReference>
<comment type="catalytic activity">
    <reaction evidence="7">
        <text>Couples ATP hydrolysis with the unwinding of duplex DNA by translocating in the 3'-5' direction.</text>
        <dbReference type="EC" id="5.6.2.4"/>
    </reaction>
</comment>
<keyword evidence="11" id="KW-0175">Coiled coil</keyword>
<evidence type="ECO:0000256" key="10">
    <source>
        <dbReference type="PROSITE-ProRule" id="PRU00560"/>
    </source>
</evidence>
<dbReference type="InterPro" id="IPR014017">
    <property type="entry name" value="DNA_helicase_UvrD-like_C"/>
</dbReference>
<evidence type="ECO:0000256" key="3">
    <source>
        <dbReference type="ARBA" id="ARBA00022801"/>
    </source>
</evidence>
<dbReference type="CDD" id="cd17932">
    <property type="entry name" value="DEXQc_UvrD"/>
    <property type="match status" value="1"/>
</dbReference>
<feature type="coiled-coil region" evidence="11">
    <location>
        <begin position="621"/>
        <end position="648"/>
    </location>
</feature>
<protein>
    <recommendedName>
        <fullName evidence="8">DNA 3'-5' helicase</fullName>
        <ecNumber evidence="8">5.6.2.4</ecNumber>
    </recommendedName>
</protein>
<dbReference type="InterPro" id="IPR014016">
    <property type="entry name" value="UvrD-like_ATP-bd"/>
</dbReference>
<comment type="caution">
    <text evidence="15">The sequence shown here is derived from an EMBL/GenBank/DDBJ whole genome shotgun (WGS) entry which is preliminary data.</text>
</comment>
<dbReference type="InterPro" id="IPR010997">
    <property type="entry name" value="HRDC-like_sf"/>
</dbReference>
<dbReference type="RefSeq" id="WP_016444890.1">
    <property type="nucleotide sequence ID" value="NZ_KE150267.1"/>
</dbReference>
<dbReference type="PROSITE" id="PS50967">
    <property type="entry name" value="HRDC"/>
    <property type="match status" value="1"/>
</dbReference>
<gene>
    <name evidence="15" type="ORF">HMPREF9238_01565</name>
</gene>
<keyword evidence="5 10" id="KW-0067">ATP-binding</keyword>
<evidence type="ECO:0000259" key="14">
    <source>
        <dbReference type="PROSITE" id="PS51217"/>
    </source>
</evidence>
<dbReference type="OrthoDB" id="9806690at2"/>
<evidence type="ECO:0000313" key="16">
    <source>
        <dbReference type="Proteomes" id="UP000014387"/>
    </source>
</evidence>
<feature type="domain" description="UvrD-like helicase ATP-binding" evidence="13">
    <location>
        <begin position="10"/>
        <end position="292"/>
    </location>
</feature>
<dbReference type="Gene3D" id="1.10.10.160">
    <property type="match status" value="1"/>
</dbReference>
<evidence type="ECO:0000256" key="9">
    <source>
        <dbReference type="ARBA" id="ARBA00048988"/>
    </source>
</evidence>
<dbReference type="GO" id="GO:0005829">
    <property type="term" value="C:cytosol"/>
    <property type="evidence" value="ECO:0007669"/>
    <property type="project" value="TreeGrafter"/>
</dbReference>
<dbReference type="PANTHER" id="PTHR11070:SF69">
    <property type="entry name" value="ATP-DEPENDENT DNA HELICASE UVRD2"/>
    <property type="match status" value="1"/>
</dbReference>
<dbReference type="SUPFAM" id="SSF47819">
    <property type="entry name" value="HRDC-like"/>
    <property type="match status" value="1"/>
</dbReference>
<name>A0A9W5VVT6_9ACTO</name>
<dbReference type="GO" id="GO:0033202">
    <property type="term" value="C:DNA helicase complex"/>
    <property type="evidence" value="ECO:0007669"/>
    <property type="project" value="TreeGrafter"/>
</dbReference>
<proteinExistence type="inferred from homology"/>
<dbReference type="GO" id="GO:0005524">
    <property type="term" value="F:ATP binding"/>
    <property type="evidence" value="ECO:0007669"/>
    <property type="project" value="UniProtKB-UniRule"/>
</dbReference>
<evidence type="ECO:0000256" key="1">
    <source>
        <dbReference type="ARBA" id="ARBA00009922"/>
    </source>
</evidence>
<feature type="binding site" evidence="10">
    <location>
        <begin position="31"/>
        <end position="38"/>
    </location>
    <ligand>
        <name>ATP</name>
        <dbReference type="ChEBI" id="CHEBI:30616"/>
    </ligand>
</feature>
<dbReference type="GO" id="GO:0000725">
    <property type="term" value="P:recombinational repair"/>
    <property type="evidence" value="ECO:0007669"/>
    <property type="project" value="TreeGrafter"/>
</dbReference>
<feature type="domain" description="UvrD-like helicase C-terminal" evidence="14">
    <location>
        <begin position="293"/>
        <end position="579"/>
    </location>
</feature>
<organism evidence="15 16">
    <name type="scientific">Gleimia europaea ACS-120-V-Col10b</name>
    <dbReference type="NCBI Taxonomy" id="883069"/>
    <lineage>
        <taxon>Bacteria</taxon>
        <taxon>Bacillati</taxon>
        <taxon>Actinomycetota</taxon>
        <taxon>Actinomycetes</taxon>
        <taxon>Actinomycetales</taxon>
        <taxon>Actinomycetaceae</taxon>
        <taxon>Gleimia</taxon>
    </lineage>
</organism>
<dbReference type="EMBL" id="AGWN01000002">
    <property type="protein sequence ID" value="EPD29584.1"/>
    <property type="molecule type" value="Genomic_DNA"/>
</dbReference>
<dbReference type="Proteomes" id="UP000014387">
    <property type="component" value="Unassembled WGS sequence"/>
</dbReference>
<dbReference type="Pfam" id="PF00580">
    <property type="entry name" value="UvrD-helicase"/>
    <property type="match status" value="1"/>
</dbReference>
<reference evidence="15 16" key="1">
    <citation type="submission" date="2013-05" db="EMBL/GenBank/DDBJ databases">
        <title>The Genome Sequence of Actinomyces europaeus ACS-120-V-COL10B.</title>
        <authorList>
            <consortium name="The Broad Institute Genomics Platform"/>
            <person name="Earl A."/>
            <person name="Ward D."/>
            <person name="Feldgarden M."/>
            <person name="Gevers D."/>
            <person name="Saerens B."/>
            <person name="Vaneechoutte M."/>
            <person name="Walker B."/>
            <person name="Young S."/>
            <person name="Zeng Q."/>
            <person name="Gargeya S."/>
            <person name="Fitzgerald M."/>
            <person name="Haas B."/>
            <person name="Abouelleil A."/>
            <person name="Allen A.W."/>
            <person name="Alvarado L."/>
            <person name="Arachchi H.M."/>
            <person name="Berlin A.M."/>
            <person name="Chapman S.B."/>
            <person name="Gainer-Dewar J."/>
            <person name="Goldberg J."/>
            <person name="Griggs A."/>
            <person name="Gujja S."/>
            <person name="Hansen M."/>
            <person name="Howarth C."/>
            <person name="Imamovic A."/>
            <person name="Ireland A."/>
            <person name="Larimer J."/>
            <person name="McCowan C."/>
            <person name="Murphy C."/>
            <person name="Pearson M."/>
            <person name="Poon T.W."/>
            <person name="Priest M."/>
            <person name="Roberts A."/>
            <person name="Saif S."/>
            <person name="Shea T."/>
            <person name="Sisk P."/>
            <person name="Sykes S."/>
            <person name="Wortman J."/>
            <person name="Nusbaum C."/>
            <person name="Birren B."/>
        </authorList>
    </citation>
    <scope>NUCLEOTIDE SEQUENCE [LARGE SCALE GENOMIC DNA]</scope>
    <source>
        <strain evidence="15 16">ACS-120-V-Col10b</strain>
    </source>
</reference>
<sequence>MGQNPNALLEALDPEQRQVAMQVTGPLSVLAGAGTGKTRAITYRLAYGTAIGAFDPGSVLAVTFTQRAAAEMRTRLRDLGVPGAQARTFHSAALRQLRYFWPRAIGGPMRPIMDYKAPIVANAAKRLGLSIDKTAIRDMSAEIEWAKVSMVGPDAYVDAATTQLREAPADLDLETMATLLSAYEDSKDERGVIDFEDALLLLTGLLQERDDIARAVRSQYRNFIVDEFQDVSALQFALLQEWLGGRHDVCVVGDVAQTIYSFAGADPAYLVNFEKYHPGARRVQLNRDYRSTPQIVSIANKVLEGAAGIRRRNATSDKGMPEGAVRLKSQRPSGPAVSFASYADDQSEAAGIAAHIKSLTEDGVPLQDIAILYRTNAQSEAFEQALADAGIGFIIRGGEKFFEREEIRRAMVILRQLVRIKLPASSVNPGEEKESKNLEVLAKPEQVDASGLGLEKNTLEAVKNVASGLGWTVKPPSGQGAVREKWESLDALVNLAIERENLPLAEFVQELNERAEAQLAPTISGVTLSSLHAAKGLEWEAVFLAGASEGLLPISLAKTPESIEEERRLLYVGVTRAKTHLVISYAKSRGVGRSKTRENSRFLDSIWPVEEIKPIKPRRVAPKLKDELADASEDVKRLFETLRQWRLELSREISKPAYTIFTDRTLMAIADVKPETLIQLRTIPGIGATKSEKYGADVLRIIRDNAGE</sequence>
<dbReference type="CDD" id="cd18807">
    <property type="entry name" value="SF1_C_UvrD"/>
    <property type="match status" value="1"/>
</dbReference>
<evidence type="ECO:0000256" key="5">
    <source>
        <dbReference type="ARBA" id="ARBA00022840"/>
    </source>
</evidence>
<dbReference type="SUPFAM" id="SSF52540">
    <property type="entry name" value="P-loop containing nucleoside triphosphate hydrolases"/>
    <property type="match status" value="1"/>
</dbReference>
<comment type="catalytic activity">
    <reaction evidence="9">
        <text>ATP + H2O = ADP + phosphate + H(+)</text>
        <dbReference type="Rhea" id="RHEA:13065"/>
        <dbReference type="ChEBI" id="CHEBI:15377"/>
        <dbReference type="ChEBI" id="CHEBI:15378"/>
        <dbReference type="ChEBI" id="CHEBI:30616"/>
        <dbReference type="ChEBI" id="CHEBI:43474"/>
        <dbReference type="ChEBI" id="CHEBI:456216"/>
        <dbReference type="EC" id="5.6.2.4"/>
    </reaction>
</comment>
<dbReference type="PROSITE" id="PS51217">
    <property type="entry name" value="UVRD_HELICASE_CTER"/>
    <property type="match status" value="1"/>
</dbReference>
<dbReference type="SMART" id="SM00341">
    <property type="entry name" value="HRDC"/>
    <property type="match status" value="1"/>
</dbReference>
<dbReference type="InterPro" id="IPR000212">
    <property type="entry name" value="DNA_helicase_UvrD/REP"/>
</dbReference>
<accession>A0A9W5VVT6</accession>